<protein>
    <submittedName>
        <fullName evidence="4">Uncharacterized protein</fullName>
    </submittedName>
</protein>
<dbReference type="PANTHER" id="PTHR12478">
    <property type="entry name" value="DNA-DAMAGE-INDUCIBLE TRANSCRIPT 4 PROTEIN DDIT4"/>
    <property type="match status" value="1"/>
</dbReference>
<dbReference type="GO" id="GO:0009968">
    <property type="term" value="P:negative regulation of signal transduction"/>
    <property type="evidence" value="ECO:0007669"/>
    <property type="project" value="InterPro"/>
</dbReference>
<comment type="similarity">
    <text evidence="2">Belongs to the DDIT4 family.</text>
</comment>
<dbReference type="PANTHER" id="PTHR12478:SF16">
    <property type="entry name" value="PROTEIN CHARYBDE-RELATED"/>
    <property type="match status" value="1"/>
</dbReference>
<dbReference type="EMBL" id="HACG01003453">
    <property type="protein sequence ID" value="CEK50318.1"/>
    <property type="molecule type" value="Transcribed_RNA"/>
</dbReference>
<dbReference type="GO" id="GO:0032006">
    <property type="term" value="P:regulation of TOR signaling"/>
    <property type="evidence" value="ECO:0007669"/>
    <property type="project" value="TreeGrafter"/>
</dbReference>
<dbReference type="InterPro" id="IPR012918">
    <property type="entry name" value="RTP801-like"/>
</dbReference>
<dbReference type="GO" id="GO:0005737">
    <property type="term" value="C:cytoplasm"/>
    <property type="evidence" value="ECO:0007669"/>
    <property type="project" value="UniProtKB-SubCell"/>
</dbReference>
<evidence type="ECO:0000313" key="4">
    <source>
        <dbReference type="EMBL" id="CEK50318.1"/>
    </source>
</evidence>
<evidence type="ECO:0000256" key="3">
    <source>
        <dbReference type="ARBA" id="ARBA00022490"/>
    </source>
</evidence>
<dbReference type="GO" id="GO:0006915">
    <property type="term" value="P:apoptotic process"/>
    <property type="evidence" value="ECO:0007669"/>
    <property type="project" value="TreeGrafter"/>
</dbReference>
<accession>A0A0B6Y2H1</accession>
<organism evidence="4">
    <name type="scientific">Arion vulgaris</name>
    <dbReference type="NCBI Taxonomy" id="1028688"/>
    <lineage>
        <taxon>Eukaryota</taxon>
        <taxon>Metazoa</taxon>
        <taxon>Spiralia</taxon>
        <taxon>Lophotrochozoa</taxon>
        <taxon>Mollusca</taxon>
        <taxon>Gastropoda</taxon>
        <taxon>Heterobranchia</taxon>
        <taxon>Euthyneura</taxon>
        <taxon>Panpulmonata</taxon>
        <taxon>Eupulmonata</taxon>
        <taxon>Stylommatophora</taxon>
        <taxon>Helicina</taxon>
        <taxon>Arionoidea</taxon>
        <taxon>Arionidae</taxon>
        <taxon>Arion</taxon>
    </lineage>
</organism>
<dbReference type="Gene3D" id="3.90.470.40">
    <property type="entry name" value="RTP801-like"/>
    <property type="match status" value="1"/>
</dbReference>
<dbReference type="AlphaFoldDB" id="A0A0B6Y2H1"/>
<comment type="subcellular location">
    <subcellularLocation>
        <location evidence="1">Cytoplasm</location>
    </subcellularLocation>
</comment>
<evidence type="ECO:0000256" key="2">
    <source>
        <dbReference type="ARBA" id="ARBA00010670"/>
    </source>
</evidence>
<name>A0A0B6Y2H1_9EUPU</name>
<reference evidence="4" key="1">
    <citation type="submission" date="2014-12" db="EMBL/GenBank/DDBJ databases">
        <title>Insight into the proteome of Arion vulgaris.</title>
        <authorList>
            <person name="Aradska J."/>
            <person name="Bulat T."/>
            <person name="Smidak R."/>
            <person name="Sarate P."/>
            <person name="Gangsoo J."/>
            <person name="Sialana F."/>
            <person name="Bilban M."/>
            <person name="Lubec G."/>
        </authorList>
    </citation>
    <scope>NUCLEOTIDE SEQUENCE</scope>
    <source>
        <tissue evidence="4">Skin</tissue>
    </source>
</reference>
<proteinExistence type="inferred from homology"/>
<keyword evidence="3" id="KW-0963">Cytoplasm</keyword>
<dbReference type="InterPro" id="IPR038281">
    <property type="entry name" value="RTP801-like_C_sf"/>
</dbReference>
<gene>
    <name evidence="4" type="primary">ORF10414</name>
</gene>
<dbReference type="Pfam" id="PF07809">
    <property type="entry name" value="RTP801_C"/>
    <property type="match status" value="1"/>
</dbReference>
<sequence>MKSLLESTQSRQDYAMVIDTDYEQEILRTKLDDNDSKMNSCSDFSEQFDSQTCQAVEAEIEAAIQDAAEKKFYCQIMYPPDLVSHIAQDVLRLSIVEPCGIRGCAIYILLQEKGKSRKLATIFGNPSAPPTFEIHLTLKEDDRSWKKFQKVYYTIRGCILNSQWTAMPKILCSVYHLEKRRLYRRSDSVDSVNT</sequence>
<evidence type="ECO:0000256" key="1">
    <source>
        <dbReference type="ARBA" id="ARBA00004496"/>
    </source>
</evidence>